<dbReference type="PROSITE" id="PS50110">
    <property type="entry name" value="RESPONSE_REGULATORY"/>
    <property type="match status" value="1"/>
</dbReference>
<evidence type="ECO:0000256" key="1">
    <source>
        <dbReference type="PROSITE-ProRule" id="PRU00169"/>
    </source>
</evidence>
<evidence type="ECO:0000313" key="4">
    <source>
        <dbReference type="Proteomes" id="UP001156870"/>
    </source>
</evidence>
<feature type="domain" description="Response regulatory" evidence="2">
    <location>
        <begin position="6"/>
        <end position="133"/>
    </location>
</feature>
<name>A0AA37T549_9GAMM</name>
<keyword evidence="1" id="KW-0597">Phosphoprotein</keyword>
<proteinExistence type="predicted"/>
<dbReference type="PANTHER" id="PTHR44520:SF1">
    <property type="entry name" value="TWO-COMPONENT SYSTEM REGULATORY PROTEIN"/>
    <property type="match status" value="1"/>
</dbReference>
<dbReference type="RefSeq" id="WP_232594382.1">
    <property type="nucleotide sequence ID" value="NZ_BSPD01000064.1"/>
</dbReference>
<dbReference type="SUPFAM" id="SSF52172">
    <property type="entry name" value="CheY-like"/>
    <property type="match status" value="1"/>
</dbReference>
<dbReference type="CDD" id="cd17557">
    <property type="entry name" value="REC_Rcp-like"/>
    <property type="match status" value="1"/>
</dbReference>
<dbReference type="GO" id="GO:0000160">
    <property type="term" value="P:phosphorelay signal transduction system"/>
    <property type="evidence" value="ECO:0007669"/>
    <property type="project" value="InterPro"/>
</dbReference>
<evidence type="ECO:0000259" key="2">
    <source>
        <dbReference type="PROSITE" id="PS50110"/>
    </source>
</evidence>
<sequence>MEDLSTILLIDDNIDDYEATERSFRKNHIINPIKWCQSGQEAKDYLFKEGRYHNDISSPPTLILLDLNMPGIDGRELLKIIKKNTSLKSIPVIILTTSKDENDIDICYASGASTYIQKPIDMNGLTDVVHKFKQYWFNVAILPRHLNKSTL</sequence>
<dbReference type="EMBL" id="BSPD01000064">
    <property type="protein sequence ID" value="GLS27014.1"/>
    <property type="molecule type" value="Genomic_DNA"/>
</dbReference>
<feature type="modified residue" description="4-aspartylphosphate" evidence="1">
    <location>
        <position position="66"/>
    </location>
</feature>
<reference evidence="3 4" key="1">
    <citation type="journal article" date="2014" name="Int. J. Syst. Evol. Microbiol.">
        <title>Complete genome sequence of Corynebacterium casei LMG S-19264T (=DSM 44701T), isolated from a smear-ripened cheese.</title>
        <authorList>
            <consortium name="US DOE Joint Genome Institute (JGI-PGF)"/>
            <person name="Walter F."/>
            <person name="Albersmeier A."/>
            <person name="Kalinowski J."/>
            <person name="Ruckert C."/>
        </authorList>
    </citation>
    <scope>NUCLEOTIDE SEQUENCE [LARGE SCALE GENOMIC DNA]</scope>
    <source>
        <strain evidence="3 4">NBRC 110095</strain>
    </source>
</reference>
<dbReference type="PANTHER" id="PTHR44520">
    <property type="entry name" value="RESPONSE REGULATOR RCP1-RELATED"/>
    <property type="match status" value="1"/>
</dbReference>
<accession>A0AA37T549</accession>
<dbReference type="InterPro" id="IPR011006">
    <property type="entry name" value="CheY-like_superfamily"/>
</dbReference>
<dbReference type="Proteomes" id="UP001156870">
    <property type="component" value="Unassembled WGS sequence"/>
</dbReference>
<comment type="caution">
    <text evidence="3">The sequence shown here is derived from an EMBL/GenBank/DDBJ whole genome shotgun (WGS) entry which is preliminary data.</text>
</comment>
<dbReference type="AlphaFoldDB" id="A0AA37T549"/>
<evidence type="ECO:0000313" key="3">
    <source>
        <dbReference type="EMBL" id="GLS27014.1"/>
    </source>
</evidence>
<dbReference type="SMART" id="SM00448">
    <property type="entry name" value="REC"/>
    <property type="match status" value="1"/>
</dbReference>
<organism evidence="3 4">
    <name type="scientific">Marinibactrum halimedae</name>
    <dbReference type="NCBI Taxonomy" id="1444977"/>
    <lineage>
        <taxon>Bacteria</taxon>
        <taxon>Pseudomonadati</taxon>
        <taxon>Pseudomonadota</taxon>
        <taxon>Gammaproteobacteria</taxon>
        <taxon>Cellvibrionales</taxon>
        <taxon>Cellvibrionaceae</taxon>
        <taxon>Marinibactrum</taxon>
    </lineage>
</organism>
<dbReference type="InterPro" id="IPR001789">
    <property type="entry name" value="Sig_transdc_resp-reg_receiver"/>
</dbReference>
<dbReference type="Pfam" id="PF00072">
    <property type="entry name" value="Response_reg"/>
    <property type="match status" value="1"/>
</dbReference>
<protein>
    <submittedName>
        <fullName evidence="3">Response regulator</fullName>
    </submittedName>
</protein>
<dbReference type="Gene3D" id="3.40.50.2300">
    <property type="match status" value="1"/>
</dbReference>
<keyword evidence="4" id="KW-1185">Reference proteome</keyword>
<gene>
    <name evidence="3" type="ORF">GCM10007877_27330</name>
</gene>
<dbReference type="InterPro" id="IPR052893">
    <property type="entry name" value="TCS_response_regulator"/>
</dbReference>